<accession>A0ABT6WWJ9</accession>
<organism evidence="1 2">
    <name type="scientific">Actinoplanes sandaracinus</name>
    <dbReference type="NCBI Taxonomy" id="3045177"/>
    <lineage>
        <taxon>Bacteria</taxon>
        <taxon>Bacillati</taxon>
        <taxon>Actinomycetota</taxon>
        <taxon>Actinomycetes</taxon>
        <taxon>Micromonosporales</taxon>
        <taxon>Micromonosporaceae</taxon>
        <taxon>Actinoplanes</taxon>
    </lineage>
</organism>
<gene>
    <name evidence="1" type="ORF">QLQ12_36575</name>
</gene>
<evidence type="ECO:0000313" key="2">
    <source>
        <dbReference type="Proteomes" id="UP001241758"/>
    </source>
</evidence>
<evidence type="ECO:0000313" key="1">
    <source>
        <dbReference type="EMBL" id="MDI6104122.1"/>
    </source>
</evidence>
<protein>
    <submittedName>
        <fullName evidence="1">Contractile injection system protein, VgrG/Pvc8 family</fullName>
    </submittedName>
</protein>
<reference evidence="1 2" key="1">
    <citation type="submission" date="2023-05" db="EMBL/GenBank/DDBJ databases">
        <title>Actinoplanes sp. NEAU-A12 genome sequencing.</title>
        <authorList>
            <person name="Wang Z.-S."/>
        </authorList>
    </citation>
    <scope>NUCLEOTIDE SEQUENCE [LARGE SCALE GENOMIC DNA]</scope>
    <source>
        <strain evidence="1 2">NEAU-A12</strain>
    </source>
</reference>
<dbReference type="RefSeq" id="WP_282765410.1">
    <property type="nucleotide sequence ID" value="NZ_JASCTH010000030.1"/>
</dbReference>
<dbReference type="Gene3D" id="3.55.50.10">
    <property type="entry name" value="Baseplate protein-like domains"/>
    <property type="match status" value="1"/>
</dbReference>
<proteinExistence type="predicted"/>
<dbReference type="Pfam" id="PF05954">
    <property type="entry name" value="Phage_GPD"/>
    <property type="match status" value="1"/>
</dbReference>
<keyword evidence="2" id="KW-1185">Reference proteome</keyword>
<dbReference type="EMBL" id="JASCTH010000030">
    <property type="protein sequence ID" value="MDI6104122.1"/>
    <property type="molecule type" value="Genomic_DNA"/>
</dbReference>
<name>A0ABT6WWJ9_9ACTN</name>
<dbReference type="Proteomes" id="UP001241758">
    <property type="component" value="Unassembled WGS sequence"/>
</dbReference>
<comment type="caution">
    <text evidence="1">The sequence shown here is derived from an EMBL/GenBank/DDBJ whole genome shotgun (WGS) entry which is preliminary data.</text>
</comment>
<sequence length="352" mass="37518">MPLGVAIAVDGTVDASLASASWVEVHERLGRPTVFRLRFEFEASAGDFGLLVDDRLSAGAELSVLVPGAGGNECLVAGPVGAQRVHFEHGGAGSYVEVRGSDTSITMDRQARSALWPEVTDSDAVTSIISSYGLAPDVESTAAGHYENKHTLVQRESDLAFVRRLARRNGYAFWVTADPTGVRTAHFRRPPTSGPAAVTLTINKEPPHLRSLDLTWDTERPTSVEGMQVDLNTKADLDGAMAESPLAALGSDDLAAITGDTRSMFLAAPVDDAGDLRARSAGALTESYFFVRATGETTRERVGRAVRAHTVLDLRGAGSRHSGSYLVAGVRHTIDAGSHRMEIELLRNAWGA</sequence>
<dbReference type="SUPFAM" id="SSF69279">
    <property type="entry name" value="Phage tail proteins"/>
    <property type="match status" value="1"/>
</dbReference>